<evidence type="ECO:0000313" key="2">
    <source>
        <dbReference type="Proteomes" id="UP000198211"/>
    </source>
</evidence>
<gene>
    <name evidence="1" type="ORF">PHMEG_00032297</name>
</gene>
<name>A0A225UWN5_9STRA</name>
<accession>A0A225UWN5</accession>
<comment type="caution">
    <text evidence="1">The sequence shown here is derived from an EMBL/GenBank/DDBJ whole genome shotgun (WGS) entry which is preliminary data.</text>
</comment>
<dbReference type="AlphaFoldDB" id="A0A225UWN5"/>
<dbReference type="Proteomes" id="UP000198211">
    <property type="component" value="Unassembled WGS sequence"/>
</dbReference>
<reference evidence="2" key="1">
    <citation type="submission" date="2017-03" db="EMBL/GenBank/DDBJ databases">
        <title>Phytopthora megakarya and P. palmivora, two closely related causual agents of cacao black pod achieved similar genome size and gene model numbers by different mechanisms.</title>
        <authorList>
            <person name="Ali S."/>
            <person name="Shao J."/>
            <person name="Larry D.J."/>
            <person name="Kronmiller B."/>
            <person name="Shen D."/>
            <person name="Strem M.D."/>
            <person name="Melnick R.L."/>
            <person name="Guiltinan M.J."/>
            <person name="Tyler B.M."/>
            <person name="Meinhardt L.W."/>
            <person name="Bailey B.A."/>
        </authorList>
    </citation>
    <scope>NUCLEOTIDE SEQUENCE [LARGE SCALE GENOMIC DNA]</scope>
    <source>
        <strain evidence="2">zdho120</strain>
    </source>
</reference>
<keyword evidence="2" id="KW-1185">Reference proteome</keyword>
<dbReference type="OrthoDB" id="1734867at2759"/>
<organism evidence="1 2">
    <name type="scientific">Phytophthora megakarya</name>
    <dbReference type="NCBI Taxonomy" id="4795"/>
    <lineage>
        <taxon>Eukaryota</taxon>
        <taxon>Sar</taxon>
        <taxon>Stramenopiles</taxon>
        <taxon>Oomycota</taxon>
        <taxon>Peronosporomycetes</taxon>
        <taxon>Peronosporales</taxon>
        <taxon>Peronosporaceae</taxon>
        <taxon>Phytophthora</taxon>
    </lineage>
</organism>
<protein>
    <submittedName>
        <fullName evidence="1">Mariner Transposase</fullName>
    </submittedName>
</protein>
<evidence type="ECO:0000313" key="1">
    <source>
        <dbReference type="EMBL" id="OWY97228.1"/>
    </source>
</evidence>
<dbReference type="PANTHER" id="PTHR33889">
    <property type="entry name" value="OS04G0681850 PROTEIN"/>
    <property type="match status" value="1"/>
</dbReference>
<proteinExistence type="predicted"/>
<sequence>MAGSQHQANKDLPSETKLSIATYLLEQSTNLKVPRSHIIQAAELFKCSNSSVKRVWRATVTHRKNCSGLPNFKSKRVGRCGKTKKLTDIATKVAALPWRKRRPMRSIAKAIQVSPASVHRSVVAGEIVRHTNSINPHLTESNKTSRCCI</sequence>
<dbReference type="EMBL" id="NBNE01010702">
    <property type="protein sequence ID" value="OWY97228.1"/>
    <property type="molecule type" value="Genomic_DNA"/>
</dbReference>
<dbReference type="PANTHER" id="PTHR33889:SF7">
    <property type="entry name" value="OS04G0681850 PROTEIN"/>
    <property type="match status" value="1"/>
</dbReference>